<reference evidence="1" key="1">
    <citation type="journal article" date="2023" name="PhytoFront">
        <title>Draft Genome Resources of Seven Strains of Tilletia horrida, Causal Agent of Kernel Smut of Rice.</title>
        <authorList>
            <person name="Khanal S."/>
            <person name="Antony Babu S."/>
            <person name="Zhou X.G."/>
        </authorList>
    </citation>
    <scope>NUCLEOTIDE SEQUENCE</scope>
    <source>
        <strain evidence="1">TX3</strain>
    </source>
</reference>
<organism evidence="1 2">
    <name type="scientific">Tilletia horrida</name>
    <dbReference type="NCBI Taxonomy" id="155126"/>
    <lineage>
        <taxon>Eukaryota</taxon>
        <taxon>Fungi</taxon>
        <taxon>Dikarya</taxon>
        <taxon>Basidiomycota</taxon>
        <taxon>Ustilaginomycotina</taxon>
        <taxon>Exobasidiomycetes</taxon>
        <taxon>Tilletiales</taxon>
        <taxon>Tilletiaceae</taxon>
        <taxon>Tilletia</taxon>
    </lineage>
</organism>
<protein>
    <submittedName>
        <fullName evidence="1">Uncharacterized protein</fullName>
    </submittedName>
</protein>
<name>A0AAN6G830_9BASI</name>
<proteinExistence type="predicted"/>
<dbReference type="Proteomes" id="UP001176521">
    <property type="component" value="Unassembled WGS sequence"/>
</dbReference>
<dbReference type="AlphaFoldDB" id="A0AAN6G830"/>
<evidence type="ECO:0000313" key="1">
    <source>
        <dbReference type="EMBL" id="KAK0525989.1"/>
    </source>
</evidence>
<evidence type="ECO:0000313" key="2">
    <source>
        <dbReference type="Proteomes" id="UP001176521"/>
    </source>
</evidence>
<dbReference type="EMBL" id="JAPDMQ010000372">
    <property type="protein sequence ID" value="KAK0525989.1"/>
    <property type="molecule type" value="Genomic_DNA"/>
</dbReference>
<keyword evidence="2" id="KW-1185">Reference proteome</keyword>
<accession>A0AAN6G830</accession>
<gene>
    <name evidence="1" type="ORF">OC842_005328</name>
</gene>
<comment type="caution">
    <text evidence="1">The sequence shown here is derived from an EMBL/GenBank/DDBJ whole genome shotgun (WGS) entry which is preliminary data.</text>
</comment>
<sequence>MQDAVVRVTTFIIRLLQVNKILGFRPIAVIHSAVPAQVMNLLPEGQQFEYVARLTHAAFWAYRTNKELGSTTTLATTVCTHVQAAFPHQAVFDRWEEVVDLQQSIYQFVKARRRNPQLLRYLQPYDYIAARFGVAITPAAPLAPEEQIPSLFERLRDFEEDAKTLCPRPHELERVTVEELWERVCDLEDELAAAREHKMNFAADWRHLPTSRTGQVCLCHRSSNGRGKLALC</sequence>